<dbReference type="Proteomes" id="UP000193884">
    <property type="component" value="Unassembled WGS sequence"/>
</dbReference>
<dbReference type="Gene3D" id="1.10.10.60">
    <property type="entry name" value="Homeodomain-like"/>
    <property type="match status" value="1"/>
</dbReference>
<keyword evidence="2" id="KW-1185">Reference proteome</keyword>
<evidence type="ECO:0000313" key="1">
    <source>
        <dbReference type="EMBL" id="OSJ28407.1"/>
    </source>
</evidence>
<proteinExistence type="predicted"/>
<reference evidence="1 2" key="1">
    <citation type="submission" date="2017-03" db="EMBL/GenBank/DDBJ databases">
        <title>Whole genome sequences of fourteen strains of Bradyrhizobium canariense and one strain of Bradyrhizobium japonicum isolated from Lupinus (Papilionoideae: Genisteae) species in Algeria.</title>
        <authorList>
            <person name="Crovadore J."/>
            <person name="Chekireb D."/>
            <person name="Brachmann A."/>
            <person name="Chablais R."/>
            <person name="Cochard B."/>
            <person name="Lefort F."/>
        </authorList>
    </citation>
    <scope>NUCLEOTIDE SEQUENCE [LARGE SCALE GENOMIC DNA]</scope>
    <source>
        <strain evidence="1 2">UBMAN05</strain>
    </source>
</reference>
<organism evidence="1 2">
    <name type="scientific">Bradyrhizobium canariense</name>
    <dbReference type="NCBI Taxonomy" id="255045"/>
    <lineage>
        <taxon>Bacteria</taxon>
        <taxon>Pseudomonadati</taxon>
        <taxon>Pseudomonadota</taxon>
        <taxon>Alphaproteobacteria</taxon>
        <taxon>Hyphomicrobiales</taxon>
        <taxon>Nitrobacteraceae</taxon>
        <taxon>Bradyrhizobium</taxon>
    </lineage>
</organism>
<evidence type="ECO:0008006" key="3">
    <source>
        <dbReference type="Google" id="ProtNLM"/>
    </source>
</evidence>
<accession>A0ABX3X2M0</accession>
<evidence type="ECO:0000313" key="2">
    <source>
        <dbReference type="Proteomes" id="UP000193884"/>
    </source>
</evidence>
<protein>
    <recommendedName>
        <fullName evidence="3">Myb-like domain-containing protein</fullName>
    </recommendedName>
</protein>
<comment type="caution">
    <text evidence="1">The sequence shown here is derived from an EMBL/GenBank/DDBJ whole genome shotgun (WGS) entry which is preliminary data.</text>
</comment>
<dbReference type="EMBL" id="NAFK01000161">
    <property type="protein sequence ID" value="OSJ28407.1"/>
    <property type="molecule type" value="Genomic_DNA"/>
</dbReference>
<name>A0ABX3X2M0_9BRAD</name>
<sequence>MPAAIICLIPILLLIAKKIGSGVEMVRTGAPKSSTIWSAEDDEMLLRMRASGASFTDIAAKLGRSQAPVESRYSSLKKQTKLQS</sequence>
<gene>
    <name evidence="1" type="ORF">BST63_16830</name>
</gene>